<dbReference type="CDD" id="cd05251">
    <property type="entry name" value="NmrA_like_SDR_a"/>
    <property type="match status" value="1"/>
</dbReference>
<dbReference type="InterPro" id="IPR036291">
    <property type="entry name" value="NAD(P)-bd_dom_sf"/>
</dbReference>
<organism evidence="4 5">
    <name type="scientific">Lentzea jiangxiensis</name>
    <dbReference type="NCBI Taxonomy" id="641025"/>
    <lineage>
        <taxon>Bacteria</taxon>
        <taxon>Bacillati</taxon>
        <taxon>Actinomycetota</taxon>
        <taxon>Actinomycetes</taxon>
        <taxon>Pseudonocardiales</taxon>
        <taxon>Pseudonocardiaceae</taxon>
        <taxon>Lentzea</taxon>
    </lineage>
</organism>
<dbReference type="SUPFAM" id="SSF51735">
    <property type="entry name" value="NAD(P)-binding Rossmann-fold domains"/>
    <property type="match status" value="1"/>
</dbReference>
<dbReference type="OrthoDB" id="4115876at2"/>
<dbReference type="RefSeq" id="WP_090099492.1">
    <property type="nucleotide sequence ID" value="NZ_FNIX01000008.1"/>
</dbReference>
<dbReference type="PANTHER" id="PTHR42748">
    <property type="entry name" value="NITROGEN METABOLITE REPRESSION PROTEIN NMRA FAMILY MEMBER"/>
    <property type="match status" value="1"/>
</dbReference>
<dbReference type="InterPro" id="IPR008030">
    <property type="entry name" value="NmrA-like"/>
</dbReference>
<dbReference type="STRING" id="641025.SAMN05421507_108162"/>
<keyword evidence="5" id="KW-1185">Reference proteome</keyword>
<dbReference type="EMBL" id="FNIX01000008">
    <property type="protein sequence ID" value="SDP43038.1"/>
    <property type="molecule type" value="Genomic_DNA"/>
</dbReference>
<reference evidence="5" key="1">
    <citation type="submission" date="2016-10" db="EMBL/GenBank/DDBJ databases">
        <authorList>
            <person name="Varghese N."/>
            <person name="Submissions S."/>
        </authorList>
    </citation>
    <scope>NUCLEOTIDE SEQUENCE [LARGE SCALE GENOMIC DNA]</scope>
    <source>
        <strain evidence="5">CGMCC 4.6609</strain>
    </source>
</reference>
<dbReference type="AlphaFoldDB" id="A0A1H0SP46"/>
<dbReference type="PANTHER" id="PTHR42748:SF7">
    <property type="entry name" value="NMRA LIKE REDOX SENSOR 1-RELATED"/>
    <property type="match status" value="1"/>
</dbReference>
<feature type="domain" description="NmrA-like" evidence="3">
    <location>
        <begin position="4"/>
        <end position="281"/>
    </location>
</feature>
<evidence type="ECO:0000256" key="1">
    <source>
        <dbReference type="ARBA" id="ARBA00006328"/>
    </source>
</evidence>
<protein>
    <submittedName>
        <fullName evidence="4">Uncharacterized conserved protein YbjT, contains NAD(P)-binding and DUF2867 domains</fullName>
    </submittedName>
</protein>
<gene>
    <name evidence="4" type="ORF">SAMN05421507_108162</name>
</gene>
<keyword evidence="2" id="KW-0521">NADP</keyword>
<dbReference type="InterPro" id="IPR051164">
    <property type="entry name" value="NmrA-like_oxidored"/>
</dbReference>
<dbReference type="Pfam" id="PF05368">
    <property type="entry name" value="NmrA"/>
    <property type="match status" value="1"/>
</dbReference>
<dbReference type="Gene3D" id="3.90.25.10">
    <property type="entry name" value="UDP-galactose 4-epimerase, domain 1"/>
    <property type="match status" value="1"/>
</dbReference>
<proteinExistence type="inferred from homology"/>
<dbReference type="Gene3D" id="3.40.50.720">
    <property type="entry name" value="NAD(P)-binding Rossmann-like Domain"/>
    <property type="match status" value="1"/>
</dbReference>
<sequence>MGEKRVITVLGATGSQGGSVVRAIAADPTSGFVARAVTRNKGKAEELLALGIEVVEADLDDEASLRRAFDGAHGAFVVTNWWEPPTADSVWTSRTEREQGQAGNAARAAAATGLRHVIWSTLADTRPYLPDAPRQEAGYTVPHADGKAEANAFFLDAGVPTTFVTAPMYYESLFTFNAPRRAEDGTIVLAMPIGSAQVVSGTVDDIGRTVHAIFGRGDTLVGRTVPIASDLCAGEDFAAGIAEALGEPVRYVPVDPAALAHSGMPDAGEVANMFQYFINAEKDLTQIDFDWLRDLNPGLQPFGTWASANRDRFRALSL</sequence>
<evidence type="ECO:0000313" key="5">
    <source>
        <dbReference type="Proteomes" id="UP000199691"/>
    </source>
</evidence>
<evidence type="ECO:0000259" key="3">
    <source>
        <dbReference type="Pfam" id="PF05368"/>
    </source>
</evidence>
<evidence type="ECO:0000313" key="4">
    <source>
        <dbReference type="EMBL" id="SDP43038.1"/>
    </source>
</evidence>
<dbReference type="Proteomes" id="UP000199691">
    <property type="component" value="Unassembled WGS sequence"/>
</dbReference>
<comment type="similarity">
    <text evidence="1">Belongs to the NmrA-type oxidoreductase family.</text>
</comment>
<evidence type="ECO:0000256" key="2">
    <source>
        <dbReference type="ARBA" id="ARBA00022857"/>
    </source>
</evidence>
<name>A0A1H0SP46_9PSEU</name>
<accession>A0A1H0SP46</accession>